<evidence type="ECO:0008006" key="3">
    <source>
        <dbReference type="Google" id="ProtNLM"/>
    </source>
</evidence>
<dbReference type="RefSeq" id="WP_275594699.1">
    <property type="nucleotide sequence ID" value="NZ_CP102381.1"/>
</dbReference>
<dbReference type="InterPro" id="IPR002187">
    <property type="entry name" value="N-reg_PII"/>
</dbReference>
<name>A0ABY8C8Z3_9GAMM</name>
<organism evidence="1 2">
    <name type="scientific">Thiomicrorhabdus lithotrophica</name>
    <dbReference type="NCBI Taxonomy" id="2949997"/>
    <lineage>
        <taxon>Bacteria</taxon>
        <taxon>Pseudomonadati</taxon>
        <taxon>Pseudomonadota</taxon>
        <taxon>Gammaproteobacteria</taxon>
        <taxon>Thiotrichales</taxon>
        <taxon>Piscirickettsiaceae</taxon>
        <taxon>Thiomicrorhabdus</taxon>
    </lineage>
</organism>
<keyword evidence="2" id="KW-1185">Reference proteome</keyword>
<gene>
    <name evidence="1" type="ORF">NR989_10560</name>
</gene>
<reference evidence="1 2" key="1">
    <citation type="submission" date="2022-06" db="EMBL/GenBank/DDBJ databases">
        <title>Thiomicrohabdus sp. nov, an obligately chemolithoautotrophic, sulfur-oxidizing bacterium isolated from beach of Guanyin Mountain. Amoy.</title>
        <authorList>
            <person name="Zhu H."/>
        </authorList>
    </citation>
    <scope>NUCLEOTIDE SEQUENCE [LARGE SCALE GENOMIC DNA]</scope>
    <source>
        <strain evidence="1 2">XGS-01</strain>
    </source>
</reference>
<dbReference type="InterPro" id="IPR011322">
    <property type="entry name" value="N-reg_PII-like_a/b"/>
</dbReference>
<accession>A0ABY8C8Z3</accession>
<dbReference type="Gene3D" id="3.30.70.120">
    <property type="match status" value="1"/>
</dbReference>
<dbReference type="Proteomes" id="UP001222275">
    <property type="component" value="Chromosome"/>
</dbReference>
<sequence length="104" mass="11446">MKTKMAEGKSVQIIINSTFEDSLVKILKKLGVTGYTQLNARGNGNTGVQDGHSDGETNVLFMILMSKGMADALIDSLQVYRKKGHHILIYTYDAQVLDPELIGF</sequence>
<protein>
    <recommendedName>
        <fullName evidence="3">Nitrogen regulatory protein P-II family</fullName>
    </recommendedName>
</protein>
<dbReference type="Pfam" id="PF00543">
    <property type="entry name" value="P-II"/>
    <property type="match status" value="1"/>
</dbReference>
<dbReference type="InterPro" id="IPR015867">
    <property type="entry name" value="N-reg_PII/ATP_PRibTrfase_C"/>
</dbReference>
<dbReference type="SUPFAM" id="SSF54913">
    <property type="entry name" value="GlnB-like"/>
    <property type="match status" value="1"/>
</dbReference>
<proteinExistence type="predicted"/>
<evidence type="ECO:0000313" key="2">
    <source>
        <dbReference type="Proteomes" id="UP001222275"/>
    </source>
</evidence>
<dbReference type="EMBL" id="CP102381">
    <property type="protein sequence ID" value="WEJ62441.1"/>
    <property type="molecule type" value="Genomic_DNA"/>
</dbReference>
<evidence type="ECO:0000313" key="1">
    <source>
        <dbReference type="EMBL" id="WEJ62441.1"/>
    </source>
</evidence>